<dbReference type="Proteomes" id="UP000515220">
    <property type="component" value="Chromosome"/>
</dbReference>
<reference evidence="1 2" key="1">
    <citation type="submission" date="2020-07" db="EMBL/GenBank/DDBJ databases">
        <title>Complete Genome Sequence of an acetic acid bacterium, Acetobacter aceti JCM20276.</title>
        <authorList>
            <person name="Hirose Y."/>
            <person name="Mihara H."/>
        </authorList>
    </citation>
    <scope>NUCLEOTIDE SEQUENCE [LARGE SCALE GENOMIC DNA]</scope>
    <source>
        <strain evidence="1 2">JCM20276</strain>
    </source>
</reference>
<dbReference type="EMBL" id="AP023326">
    <property type="protein sequence ID" value="BCI68045.1"/>
    <property type="molecule type" value="Genomic_DNA"/>
</dbReference>
<organism evidence="1 2">
    <name type="scientific">Acetobacter aceti</name>
    <dbReference type="NCBI Taxonomy" id="435"/>
    <lineage>
        <taxon>Bacteria</taxon>
        <taxon>Pseudomonadati</taxon>
        <taxon>Pseudomonadota</taxon>
        <taxon>Alphaproteobacteria</taxon>
        <taxon>Acetobacterales</taxon>
        <taxon>Acetobacteraceae</taxon>
        <taxon>Acetobacter</taxon>
        <taxon>Acetobacter subgen. Acetobacter</taxon>
    </lineage>
</organism>
<gene>
    <name evidence="1" type="ORF">AAJCM20276_26690</name>
</gene>
<protein>
    <submittedName>
        <fullName evidence="1">Uncharacterized protein</fullName>
    </submittedName>
</protein>
<evidence type="ECO:0000313" key="2">
    <source>
        <dbReference type="Proteomes" id="UP000515220"/>
    </source>
</evidence>
<proteinExistence type="predicted"/>
<name>A0A6S6PN07_ACEAC</name>
<accession>A0A6S6PN07</accession>
<evidence type="ECO:0000313" key="1">
    <source>
        <dbReference type="EMBL" id="BCI68045.1"/>
    </source>
</evidence>
<sequence length="100" mass="10767">MSRPAIVSCAGIPDREEYRDGQDVLVWKQDTPAMNGIDLKTPLSFELDLSSRGTCHAVATLRGGRVVSVAFTGPSATIQGPDGACRPLLRGCLRRARMPQ</sequence>
<dbReference type="AlphaFoldDB" id="A0A6S6PN07"/>
<dbReference type="RefSeq" id="WP_232091697.1">
    <property type="nucleotide sequence ID" value="NZ_AP023326.1"/>
</dbReference>